<dbReference type="GO" id="GO:0005739">
    <property type="term" value="C:mitochondrion"/>
    <property type="evidence" value="ECO:0007669"/>
    <property type="project" value="TreeGrafter"/>
</dbReference>
<dbReference type="Pfam" id="PF00763">
    <property type="entry name" value="THF_DHG_CYH"/>
    <property type="match status" value="1"/>
</dbReference>
<dbReference type="Pfam" id="PF02882">
    <property type="entry name" value="THF_DHG_CYH_C"/>
    <property type="match status" value="1"/>
</dbReference>
<keyword evidence="8" id="KW-0547">Nucleotide-binding</keyword>
<dbReference type="EMBL" id="VWYW01000092">
    <property type="protein sequence ID" value="NXF05006.1"/>
    <property type="molecule type" value="Genomic_DNA"/>
</dbReference>
<dbReference type="InterPro" id="IPR020631">
    <property type="entry name" value="THF_DH/CycHdrlase_NAD-bd_dom"/>
</dbReference>
<evidence type="ECO:0000256" key="2">
    <source>
        <dbReference type="ARBA" id="ARBA00005559"/>
    </source>
</evidence>
<dbReference type="Gene3D" id="3.10.410.10">
    <property type="entry name" value="Formyltetrahydrofolate synthetase, domain 3"/>
    <property type="match status" value="1"/>
</dbReference>
<evidence type="ECO:0000256" key="5">
    <source>
        <dbReference type="ARBA" id="ARBA00012295"/>
    </source>
</evidence>
<comment type="caution">
    <text evidence="12">The sequence shown here is derived from an EMBL/GenBank/DDBJ whole genome shotgun (WGS) entry which is preliminary data.</text>
</comment>
<dbReference type="Gene3D" id="3.40.50.720">
    <property type="entry name" value="NAD(P)-binding Rossmann-like Domain"/>
    <property type="match status" value="1"/>
</dbReference>
<keyword evidence="9" id="KW-0067">ATP-binding</keyword>
<feature type="non-terminal residue" evidence="12">
    <location>
        <position position="1"/>
    </location>
</feature>
<dbReference type="HAMAP" id="MF_01543">
    <property type="entry name" value="FTHFS"/>
    <property type="match status" value="1"/>
</dbReference>
<dbReference type="InterPro" id="IPR020630">
    <property type="entry name" value="THF_DH/CycHdrlase_cat_dom"/>
</dbReference>
<sequence length="853" mass="92143">FFWQVGLRTIHICLPEGSSKDEIVSEILRLNEDPNVQGLALDLPESLYSSKILNAVKPEKDVDGLSSVNLGRLVHGDVSDCLVPPTACAVMELLEDLGGKTVLLVGASRAVSAALQSMLQREGAVIVSCQWKALQLQNELRHADVVVFGSMKPDDVPVSWIKPGTTIISCYHNLLSEKHNNVQQNNPAAENTVGSLAIAMRMQNMVKTMEQWIHSRQYKKWDLHCLKLQPLSPVPSDIEISRAQSPKAVDVLAKEIGLLTDEIEIYGQTKAKVRLSLLERLKDEPDGKYVLVAGITPTPLGEGKSTVTLGLVQALTAHLNINSFACLRQPSQGPTFGVKGGAAGGGYAQVIPMEEFNLHLTGDIHAITAANNLLAAAIDARILHESTQSDKSLYNRLVPVVNGMRGFSAIQLARLRRLGINKTDPETLTEEEMSKFARLDIDPSTITWQRVVDTNDRFLRKITVGQANTEKGFVRQAQFDIAVASEIMAILALSTSLQDMKERLGKIVVANDKKGEPVTAEDLGVTGALAVLMKDAIKPTLMQSLEGTPVFVHAGPFANIAHGSSSVLADKIALKLVGEKGFVVTEAGFGADIGMEKFFNIKCRASGLVPSVVVLVATVRALKMHGGGPNVTAGAPLKKEYTEENLQLVADGCCNLQKQIQITQLFGVPVVVALNVFKTDSPAEVDLVCKIAKQSGAFDAVPCNHWSAGGRGAVKLAQAVEKAANLKNSFKYLYNLELPIVEKIRIIAQKVYGAQDIELSPAAQSQVDRYTGQGFGNLPICMAKTHLSLSHQPERKGVPTGFILPISDVRASIGAGFIYPLVGTMSTMPGLPTRPCFYDIDLDPITEQVKGLF</sequence>
<dbReference type="PANTHER" id="PTHR48099:SF12">
    <property type="entry name" value="MONOFUNCTIONAL C1-TETRAHYDROFOLATE SYNTHASE, MITOCHONDRIAL"/>
    <property type="match status" value="1"/>
</dbReference>
<dbReference type="GO" id="GO:0004488">
    <property type="term" value="F:methylenetetrahydrofolate dehydrogenase (NADP+) activity"/>
    <property type="evidence" value="ECO:0007669"/>
    <property type="project" value="InterPro"/>
</dbReference>
<dbReference type="Gene3D" id="3.40.50.10860">
    <property type="entry name" value="Leucine Dehydrogenase, chain A, domain 1"/>
    <property type="match status" value="1"/>
</dbReference>
<dbReference type="FunFam" id="1.10.8.770:FF:000001">
    <property type="entry name" value="Methylenetetrahydrofolate dehydrogenase (NADP+ dependent) 1 like"/>
    <property type="match status" value="1"/>
</dbReference>
<protein>
    <recommendedName>
        <fullName evidence="5">formate--tetrahydrofolate ligase</fullName>
        <ecNumber evidence="5">6.3.4.3</ecNumber>
    </recommendedName>
</protein>
<evidence type="ECO:0000256" key="7">
    <source>
        <dbReference type="ARBA" id="ARBA00022598"/>
    </source>
</evidence>
<dbReference type="Gene3D" id="1.10.8.770">
    <property type="match status" value="1"/>
</dbReference>
<name>A0A7K8QK69_9PASS</name>
<dbReference type="PRINTS" id="PR00085">
    <property type="entry name" value="THFDHDRGNASE"/>
</dbReference>
<reference evidence="12 13" key="1">
    <citation type="submission" date="2019-09" db="EMBL/GenBank/DDBJ databases">
        <title>Bird 10,000 Genomes (B10K) Project - Family phase.</title>
        <authorList>
            <person name="Zhang G."/>
        </authorList>
    </citation>
    <scope>NUCLEOTIDE SEQUENCE [LARGE SCALE GENOMIC DNA]</scope>
    <source>
        <strain evidence="12">B10K-CU-031-20</strain>
    </source>
</reference>
<feature type="non-terminal residue" evidence="12">
    <location>
        <position position="853"/>
    </location>
</feature>
<dbReference type="SUPFAM" id="SSF52540">
    <property type="entry name" value="P-loop containing nucleoside triphosphate hydrolases"/>
    <property type="match status" value="1"/>
</dbReference>
<evidence type="ECO:0000259" key="10">
    <source>
        <dbReference type="Pfam" id="PF00763"/>
    </source>
</evidence>
<dbReference type="Gene3D" id="3.40.50.300">
    <property type="entry name" value="P-loop containing nucleotide triphosphate hydrolases"/>
    <property type="match status" value="2"/>
</dbReference>
<dbReference type="CDD" id="cd00477">
    <property type="entry name" value="FTHFS"/>
    <property type="match status" value="1"/>
</dbReference>
<dbReference type="UniPathway" id="UPA00193"/>
<evidence type="ECO:0000256" key="8">
    <source>
        <dbReference type="ARBA" id="ARBA00022741"/>
    </source>
</evidence>
<proteinExistence type="inferred from homology"/>
<comment type="similarity">
    <text evidence="3">In the C-terminal section; belongs to the formate--tetrahydrofolate ligase family.</text>
</comment>
<dbReference type="InterPro" id="IPR046346">
    <property type="entry name" value="Aminoacid_DH-like_N_sf"/>
</dbReference>
<keyword evidence="13" id="KW-1185">Reference proteome</keyword>
<comment type="subunit">
    <text evidence="4">Homodimer.</text>
</comment>
<dbReference type="InterPro" id="IPR027417">
    <property type="entry name" value="P-loop_NTPase"/>
</dbReference>
<dbReference type="GO" id="GO:0005524">
    <property type="term" value="F:ATP binding"/>
    <property type="evidence" value="ECO:0007669"/>
    <property type="project" value="UniProtKB-KW"/>
</dbReference>
<accession>A0A7K8QK69</accession>
<keyword evidence="6" id="KW-0554">One-carbon metabolism</keyword>
<evidence type="ECO:0000313" key="13">
    <source>
        <dbReference type="Proteomes" id="UP000567624"/>
    </source>
</evidence>
<dbReference type="GO" id="GO:0005829">
    <property type="term" value="C:cytosol"/>
    <property type="evidence" value="ECO:0007669"/>
    <property type="project" value="TreeGrafter"/>
</dbReference>
<evidence type="ECO:0000256" key="9">
    <source>
        <dbReference type="ARBA" id="ARBA00022840"/>
    </source>
</evidence>
<dbReference type="SUPFAM" id="SSF53223">
    <property type="entry name" value="Aminoacid dehydrogenase-like, N-terminal domain"/>
    <property type="match status" value="1"/>
</dbReference>
<dbReference type="Pfam" id="PF01268">
    <property type="entry name" value="FTHFS"/>
    <property type="match status" value="1"/>
</dbReference>
<feature type="domain" description="Tetrahydrofolate dehydrogenase/cyclohydrolase NAD(P)-binding" evidence="11">
    <location>
        <begin position="84"/>
        <end position="210"/>
    </location>
</feature>
<evidence type="ECO:0000256" key="6">
    <source>
        <dbReference type="ARBA" id="ARBA00022563"/>
    </source>
</evidence>
<dbReference type="InterPro" id="IPR000559">
    <property type="entry name" value="Formate_THF_ligase"/>
</dbReference>
<dbReference type="FunFam" id="3.40.50.300:FF:000627">
    <property type="entry name" value="Methylenetetrahydrofolate dehydrogenase (NADP+ dependent) 1 like"/>
    <property type="match status" value="1"/>
</dbReference>
<organism evidence="12 13">
    <name type="scientific">Smithornis capensis</name>
    <dbReference type="NCBI Taxonomy" id="363769"/>
    <lineage>
        <taxon>Eukaryota</taxon>
        <taxon>Metazoa</taxon>
        <taxon>Chordata</taxon>
        <taxon>Craniata</taxon>
        <taxon>Vertebrata</taxon>
        <taxon>Euteleostomi</taxon>
        <taxon>Archelosauria</taxon>
        <taxon>Archosauria</taxon>
        <taxon>Dinosauria</taxon>
        <taxon>Saurischia</taxon>
        <taxon>Theropoda</taxon>
        <taxon>Coelurosauria</taxon>
        <taxon>Aves</taxon>
        <taxon>Neognathae</taxon>
        <taxon>Neoaves</taxon>
        <taxon>Telluraves</taxon>
        <taxon>Australaves</taxon>
        <taxon>Passeriformes</taxon>
        <taxon>Eurylaimidae</taxon>
        <taxon>Smithornis</taxon>
    </lineage>
</organism>
<dbReference type="SUPFAM" id="SSF51735">
    <property type="entry name" value="NAD(P)-binding Rossmann-fold domains"/>
    <property type="match status" value="1"/>
</dbReference>
<dbReference type="AlphaFoldDB" id="A0A7K8QK69"/>
<dbReference type="PROSITE" id="PS00721">
    <property type="entry name" value="FTHFS_1"/>
    <property type="match status" value="1"/>
</dbReference>
<dbReference type="Proteomes" id="UP000567624">
    <property type="component" value="Unassembled WGS sequence"/>
</dbReference>
<dbReference type="FunFam" id="3.10.410.10:FF:000001">
    <property type="entry name" value="Putative formate--tetrahydrofolate ligase"/>
    <property type="match status" value="1"/>
</dbReference>
<keyword evidence="7" id="KW-0436">Ligase</keyword>
<dbReference type="InterPro" id="IPR020628">
    <property type="entry name" value="Formate_THF_ligase_CS"/>
</dbReference>
<dbReference type="PANTHER" id="PTHR48099">
    <property type="entry name" value="C-1-TETRAHYDROFOLATE SYNTHASE, CYTOPLASMIC-RELATED"/>
    <property type="match status" value="1"/>
</dbReference>
<evidence type="ECO:0000259" key="11">
    <source>
        <dbReference type="Pfam" id="PF02882"/>
    </source>
</evidence>
<dbReference type="EC" id="6.3.4.3" evidence="5"/>
<evidence type="ECO:0000313" key="12">
    <source>
        <dbReference type="EMBL" id="NXF05006.1"/>
    </source>
</evidence>
<dbReference type="InterPro" id="IPR036291">
    <property type="entry name" value="NAD(P)-bd_dom_sf"/>
</dbReference>
<dbReference type="GO" id="GO:0035999">
    <property type="term" value="P:tetrahydrofolate interconversion"/>
    <property type="evidence" value="ECO:0007669"/>
    <property type="project" value="UniProtKB-UniPathway"/>
</dbReference>
<comment type="pathway">
    <text evidence="1">One-carbon metabolism; tetrahydrofolate interconversion.</text>
</comment>
<comment type="similarity">
    <text evidence="2">In the N-terminal section; belongs to the tetrahydrofolate dehydrogenase/cyclohydrolase family.</text>
</comment>
<evidence type="ECO:0000256" key="3">
    <source>
        <dbReference type="ARBA" id="ARBA00006985"/>
    </source>
</evidence>
<dbReference type="GO" id="GO:0004329">
    <property type="term" value="F:formate-tetrahydrofolate ligase activity"/>
    <property type="evidence" value="ECO:0007669"/>
    <property type="project" value="UniProtKB-EC"/>
</dbReference>
<evidence type="ECO:0000256" key="4">
    <source>
        <dbReference type="ARBA" id="ARBA00011738"/>
    </source>
</evidence>
<dbReference type="InterPro" id="IPR000672">
    <property type="entry name" value="THF_DH/CycHdrlase"/>
</dbReference>
<evidence type="ECO:0000256" key="1">
    <source>
        <dbReference type="ARBA" id="ARBA00004777"/>
    </source>
</evidence>
<dbReference type="GO" id="GO:0046394">
    <property type="term" value="P:carboxylic acid biosynthetic process"/>
    <property type="evidence" value="ECO:0007669"/>
    <property type="project" value="UniProtKB-ARBA"/>
</dbReference>
<dbReference type="FunFam" id="3.40.50.300:FF:000556">
    <property type="entry name" value="Methylenetetrahydrofolate dehydrogenase (NADP+ dependent) 1 like"/>
    <property type="match status" value="1"/>
</dbReference>
<feature type="domain" description="Tetrahydrofolate dehydrogenase/cyclohydrolase catalytic" evidence="10">
    <location>
        <begin position="4"/>
        <end position="63"/>
    </location>
</feature>
<dbReference type="PROSITE" id="PS00722">
    <property type="entry name" value="FTHFS_2"/>
    <property type="match status" value="1"/>
</dbReference>
<gene>
    <name evidence="12" type="primary">Mthfd1l</name>
    <name evidence="12" type="ORF">SMICAP_R09544</name>
</gene>